<name>A0AAE4K6N3_9BURK</name>
<organism evidence="1">
    <name type="scientific">Herbaspirillum huttiense subsp. nephrolepidis</name>
    <dbReference type="NCBI Taxonomy" id="3075126"/>
    <lineage>
        <taxon>Bacteria</taxon>
        <taxon>Pseudomonadati</taxon>
        <taxon>Pseudomonadota</taxon>
        <taxon>Betaproteobacteria</taxon>
        <taxon>Burkholderiales</taxon>
        <taxon>Oxalobacteraceae</taxon>
        <taxon>Herbaspirillum</taxon>
    </lineage>
</organism>
<dbReference type="RefSeq" id="WP_310837644.1">
    <property type="nucleotide sequence ID" value="NZ_JAVLSM010000007.1"/>
</dbReference>
<accession>A0AAE4K6N3</accession>
<reference evidence="1" key="1">
    <citation type="submission" date="2023-02" db="EMBL/GenBank/DDBJ databases">
        <title>Description of Herbaspirillum huttiense subsp. nephrolepsisexaltata and Herbaspirillum huttiense subsp. lycopersicon.</title>
        <authorList>
            <person name="Poudel M."/>
            <person name="Sharma A."/>
            <person name="Goss E."/>
            <person name="Tapia J.H."/>
            <person name="Harmon C.M."/>
            <person name="Jones J.B."/>
        </authorList>
    </citation>
    <scope>NUCLEOTIDE SEQUENCE</scope>
    <source>
        <strain evidence="1">NC40101</strain>
    </source>
</reference>
<dbReference type="AlphaFoldDB" id="A0AAE4K6N3"/>
<evidence type="ECO:0000313" key="1">
    <source>
        <dbReference type="EMBL" id="MDT0337442.1"/>
    </source>
</evidence>
<dbReference type="EMBL" id="JAVRAA010000005">
    <property type="protein sequence ID" value="MDT0337442.1"/>
    <property type="molecule type" value="Genomic_DNA"/>
</dbReference>
<comment type="caution">
    <text evidence="1">The sequence shown here is derived from an EMBL/GenBank/DDBJ whole genome shotgun (WGS) entry which is preliminary data.</text>
</comment>
<sequence length="213" mass="23425">MNIEPSHFTDASGAMALAVDGDGFPQPQLIGGQPYLGNTAHALYSNMQSLTKDERALVASWVEQYDPKYEMDDAEVAHIEELSAEAEADMQARGRHIYRVTHHYAIGNQDVFVKDPTGMLDGKRVGAYLFLKAYDFFDSPGFLVSNLGIAAAMVSLYGFEHCAAHPFATPVDLYHDVEGKSKELMADASLHREGIREALAPHLDGIKPSKTWP</sequence>
<gene>
    <name evidence="1" type="ORF">RJN63_11430</name>
</gene>
<protein>
    <submittedName>
        <fullName evidence="1">Uncharacterized protein</fullName>
    </submittedName>
</protein>
<proteinExistence type="predicted"/>